<evidence type="ECO:0000313" key="2">
    <source>
        <dbReference type="Proteomes" id="UP001177260"/>
    </source>
</evidence>
<reference evidence="1 2" key="1">
    <citation type="journal article" date="2023" name="ACS Omega">
        <title>Identification of the Neoaspergillic Acid Biosynthesis Gene Cluster by Establishing an In Vitro CRISPR-Ribonucleoprotein Genetic System in Aspergillus melleus.</title>
        <authorList>
            <person name="Yuan B."/>
            <person name="Grau M.F."/>
            <person name="Murata R.M."/>
            <person name="Torok T."/>
            <person name="Venkateswaran K."/>
            <person name="Stajich J.E."/>
            <person name="Wang C.C.C."/>
        </authorList>
    </citation>
    <scope>NUCLEOTIDE SEQUENCE [LARGE SCALE GENOMIC DNA]</scope>
    <source>
        <strain evidence="1 2">IMV 1140</strain>
    </source>
</reference>
<comment type="caution">
    <text evidence="1">The sequence shown here is derived from an EMBL/GenBank/DDBJ whole genome shotgun (WGS) entry which is preliminary data.</text>
</comment>
<sequence>MSAPTASSQSSVRPFVLSKQQIDALPFENFGGDRKKATGGWRNIFSSPQSPTDGLTLGIATFPPRSAEEESFEALHRHAQAEFYYILSGHAVVKIEGVDHEVTNGHALFIPGDAEHGFWNTSSEEELVFLWGFGIDGFGEVVYRFSHE</sequence>
<keyword evidence="2" id="KW-1185">Reference proteome</keyword>
<evidence type="ECO:0000313" key="1">
    <source>
        <dbReference type="EMBL" id="KAK1144800.1"/>
    </source>
</evidence>
<proteinExistence type="predicted"/>
<organism evidence="1 2">
    <name type="scientific">Aspergillus melleus</name>
    <dbReference type="NCBI Taxonomy" id="138277"/>
    <lineage>
        <taxon>Eukaryota</taxon>
        <taxon>Fungi</taxon>
        <taxon>Dikarya</taxon>
        <taxon>Ascomycota</taxon>
        <taxon>Pezizomycotina</taxon>
        <taxon>Eurotiomycetes</taxon>
        <taxon>Eurotiomycetidae</taxon>
        <taxon>Eurotiales</taxon>
        <taxon>Aspergillaceae</taxon>
        <taxon>Aspergillus</taxon>
        <taxon>Aspergillus subgen. Circumdati</taxon>
    </lineage>
</organism>
<accession>A0ACC3B3M9</accession>
<dbReference type="EMBL" id="JAOPJF010000028">
    <property type="protein sequence ID" value="KAK1144800.1"/>
    <property type="molecule type" value="Genomic_DNA"/>
</dbReference>
<dbReference type="Proteomes" id="UP001177260">
    <property type="component" value="Unassembled WGS sequence"/>
</dbReference>
<protein>
    <submittedName>
        <fullName evidence="1">Uncharacterized protein</fullName>
    </submittedName>
</protein>
<name>A0ACC3B3M9_9EURO</name>
<gene>
    <name evidence="1" type="ORF">N8T08_004812</name>
</gene>